<dbReference type="EMBL" id="JAFBXF010000044">
    <property type="protein sequence ID" value="MBM2419968.1"/>
    <property type="molecule type" value="Genomic_DNA"/>
</dbReference>
<comment type="caution">
    <text evidence="1">The sequence shown here is derived from an EMBL/GenBank/DDBJ whole genome shotgun (WGS) entry which is preliminary data.</text>
</comment>
<name>A0A9Q2P4F6_9RHOB</name>
<dbReference type="Proteomes" id="UP000809440">
    <property type="component" value="Unassembled WGS sequence"/>
</dbReference>
<accession>A0A9Q2P4F6</accession>
<evidence type="ECO:0000313" key="3">
    <source>
        <dbReference type="Proteomes" id="UP000755667"/>
    </source>
</evidence>
<dbReference type="AlphaFoldDB" id="A0A9Q2P4F6"/>
<dbReference type="Proteomes" id="UP000755667">
    <property type="component" value="Unassembled WGS sequence"/>
</dbReference>
<organism evidence="1 3">
    <name type="scientific">Marivita cryptomonadis</name>
    <dbReference type="NCBI Taxonomy" id="505252"/>
    <lineage>
        <taxon>Bacteria</taxon>
        <taxon>Pseudomonadati</taxon>
        <taxon>Pseudomonadota</taxon>
        <taxon>Alphaproteobacteria</taxon>
        <taxon>Rhodobacterales</taxon>
        <taxon>Roseobacteraceae</taxon>
        <taxon>Marivita</taxon>
    </lineage>
</organism>
<sequence>MGVMQFVLALRSNSVGRSDVTASISPYHRPDKIGFQSGIFWQRVFQHLCISVAGSLNKRNLALQIRQLLFAILYVAKVVPGILRQHLRVVLFAINVDILPALKDGHSSCETPMPERENVAG</sequence>
<proteinExistence type="predicted"/>
<feature type="non-terminal residue" evidence="1">
    <location>
        <position position="121"/>
    </location>
</feature>
<protein>
    <submittedName>
        <fullName evidence="1">Uncharacterized protein</fullName>
    </submittedName>
</protein>
<reference evidence="1 4" key="1">
    <citation type="submission" date="2021-01" db="EMBL/GenBank/DDBJ databases">
        <title>Diatom-associated Roseobacters Show Island Model of Population Structure.</title>
        <authorList>
            <person name="Qu L."/>
            <person name="Feng X."/>
            <person name="Chen Y."/>
            <person name="Li L."/>
            <person name="Wang X."/>
            <person name="Hu Z."/>
            <person name="Wang H."/>
            <person name="Luo H."/>
        </authorList>
    </citation>
    <scope>NUCLEOTIDE SEQUENCE</scope>
    <source>
        <strain evidence="2 4">CC28-63</strain>
        <strain evidence="1">CC28-69</strain>
    </source>
</reference>
<dbReference type="EMBL" id="JAFBXE010000044">
    <property type="protein sequence ID" value="MBM2415291.1"/>
    <property type="molecule type" value="Genomic_DNA"/>
</dbReference>
<evidence type="ECO:0000313" key="2">
    <source>
        <dbReference type="EMBL" id="MBM2419968.1"/>
    </source>
</evidence>
<keyword evidence="4" id="KW-1185">Reference proteome</keyword>
<evidence type="ECO:0000313" key="1">
    <source>
        <dbReference type="EMBL" id="MBM2415291.1"/>
    </source>
</evidence>
<gene>
    <name evidence="1" type="ORF">JQX41_23570</name>
    <name evidence="2" type="ORF">JQX48_23620</name>
</gene>
<evidence type="ECO:0000313" key="4">
    <source>
        <dbReference type="Proteomes" id="UP000809440"/>
    </source>
</evidence>
<dbReference type="RefSeq" id="WP_203276089.1">
    <property type="nucleotide sequence ID" value="NZ_JAFBWV010000044.1"/>
</dbReference>